<name>A0A5J6F8U1_9ACTN</name>
<proteinExistence type="predicted"/>
<keyword evidence="2" id="KW-1185">Reference proteome</keyword>
<protein>
    <submittedName>
        <fullName evidence="1">Uncharacterized protein</fullName>
    </submittedName>
</protein>
<dbReference type="KEGG" id="snk:CP967_12745"/>
<dbReference type="Proteomes" id="UP000326178">
    <property type="component" value="Chromosome"/>
</dbReference>
<dbReference type="OrthoDB" id="4275475at2"/>
<evidence type="ECO:0000313" key="1">
    <source>
        <dbReference type="EMBL" id="QEU72748.1"/>
    </source>
</evidence>
<organism evidence="1 2">
    <name type="scientific">Streptomyces nitrosporeus</name>
    <dbReference type="NCBI Taxonomy" id="28894"/>
    <lineage>
        <taxon>Bacteria</taxon>
        <taxon>Bacillati</taxon>
        <taxon>Actinomycetota</taxon>
        <taxon>Actinomycetes</taxon>
        <taxon>Kitasatosporales</taxon>
        <taxon>Streptomycetaceae</taxon>
        <taxon>Streptomyces</taxon>
    </lineage>
</organism>
<gene>
    <name evidence="1" type="ORF">CP967_12745</name>
</gene>
<dbReference type="EMBL" id="CP023702">
    <property type="protein sequence ID" value="QEU72748.1"/>
    <property type="molecule type" value="Genomic_DNA"/>
</dbReference>
<reference evidence="1 2" key="1">
    <citation type="submission" date="2017-09" db="EMBL/GenBank/DDBJ databases">
        <authorList>
            <person name="Lee N."/>
            <person name="Cho B.-K."/>
        </authorList>
    </citation>
    <scope>NUCLEOTIDE SEQUENCE [LARGE SCALE GENOMIC DNA]</scope>
    <source>
        <strain evidence="1 2">ATCC 12769</strain>
    </source>
</reference>
<accession>A0A5J6F8U1</accession>
<sequence length="91" mass="9717">MQSHGSGGSSLPSLVVVGPREGIPAMASTTRDTDARRDEYATYAPEGVTCPECNQPIGVLEPCRRGSVERQSGPPAVVYRHSKCAKPYRSV</sequence>
<dbReference type="AlphaFoldDB" id="A0A5J6F8U1"/>
<evidence type="ECO:0000313" key="2">
    <source>
        <dbReference type="Proteomes" id="UP000326178"/>
    </source>
</evidence>